<reference evidence="3 4" key="1">
    <citation type="submission" date="2018-05" db="EMBL/GenBank/DDBJ databases">
        <title>Evolution of small genomes with special reference to Mycobacterium leprae.</title>
        <authorList>
            <person name="Mohanty P.S."/>
            <person name="Bansal A.K."/>
            <person name="Gupta U.D."/>
            <person name="Naaz F."/>
            <person name="Dwivedi V.D."/>
            <person name="Singh H."/>
            <person name="Gupta G."/>
            <person name="Sharma S."/>
            <person name="Arora M."/>
        </authorList>
    </citation>
    <scope>NUCLEOTIDE SEQUENCE [LARGE SCALE GENOMIC DNA]</scope>
    <source>
        <strain evidence="3 4">MRHRU-235-G</strain>
    </source>
</reference>
<dbReference type="Proteomes" id="UP000249682">
    <property type="component" value="Chromosome"/>
</dbReference>
<evidence type="ECO:0000313" key="3">
    <source>
        <dbReference type="EMBL" id="AWV47287.1"/>
    </source>
</evidence>
<dbReference type="InterPro" id="IPR000030">
    <property type="entry name" value="PPE_dom"/>
</dbReference>
<evidence type="ECO:0000256" key="1">
    <source>
        <dbReference type="ARBA" id="ARBA00010652"/>
    </source>
</evidence>
<accession>A0AAD0P685</accession>
<proteinExistence type="inferred from homology"/>
<dbReference type="Gene3D" id="1.20.1260.20">
    <property type="entry name" value="PPE superfamily"/>
    <property type="match status" value="1"/>
</dbReference>
<protein>
    <submittedName>
        <fullName evidence="3">PPE domain-containing protein</fullName>
    </submittedName>
</protein>
<dbReference type="SUPFAM" id="SSF140459">
    <property type="entry name" value="PE/PPE dimer-like"/>
    <property type="match status" value="1"/>
</dbReference>
<dbReference type="EMBL" id="CP029543">
    <property type="protein sequence ID" value="AWV47287.1"/>
    <property type="molecule type" value="Genomic_DNA"/>
</dbReference>
<sequence>MGNKRTPNTAILVEMLVELSAGAWEEPHAVSYVAAHDPHLACATKISANCTQVATQLEAATGAY</sequence>
<evidence type="ECO:0000259" key="2">
    <source>
        <dbReference type="Pfam" id="PF00823"/>
    </source>
</evidence>
<organism evidence="3 4">
    <name type="scientific">Mycobacterium leprae</name>
    <dbReference type="NCBI Taxonomy" id="1769"/>
    <lineage>
        <taxon>Bacteria</taxon>
        <taxon>Bacillati</taxon>
        <taxon>Actinomycetota</taxon>
        <taxon>Actinomycetes</taxon>
        <taxon>Mycobacteriales</taxon>
        <taxon>Mycobacteriaceae</taxon>
        <taxon>Mycobacterium</taxon>
    </lineage>
</organism>
<comment type="similarity">
    <text evidence="1">Belongs to the mycobacterial PPE family.</text>
</comment>
<name>A0AAD0P685_MYCLR</name>
<evidence type="ECO:0000313" key="4">
    <source>
        <dbReference type="Proteomes" id="UP000249682"/>
    </source>
</evidence>
<dbReference type="AlphaFoldDB" id="A0AAD0P685"/>
<gene>
    <name evidence="3" type="ORF">DIJ64_01770</name>
</gene>
<dbReference type="Pfam" id="PF00823">
    <property type="entry name" value="PPE"/>
    <property type="match status" value="1"/>
</dbReference>
<feature type="domain" description="PPE" evidence="2">
    <location>
        <begin position="14"/>
        <end position="64"/>
    </location>
</feature>
<dbReference type="InterPro" id="IPR038332">
    <property type="entry name" value="PPE_sf"/>
</dbReference>